<feature type="transmembrane region" description="Helical" evidence="6">
    <location>
        <begin position="924"/>
        <end position="946"/>
    </location>
</feature>
<feature type="transmembrane region" description="Helical" evidence="6">
    <location>
        <begin position="426"/>
        <end position="451"/>
    </location>
</feature>
<dbReference type="GO" id="GO:0016020">
    <property type="term" value="C:membrane"/>
    <property type="evidence" value="ECO:0007669"/>
    <property type="project" value="UniProtKB-SubCell"/>
</dbReference>
<feature type="transmembrane region" description="Helical" evidence="6">
    <location>
        <begin position="400"/>
        <end position="419"/>
    </location>
</feature>
<comment type="caution">
    <text evidence="7">The sequence shown here is derived from an EMBL/GenBank/DDBJ whole genome shotgun (WGS) entry which is preliminary data.</text>
</comment>
<name>A0A445C3X3_ARAHY</name>
<feature type="transmembrane region" description="Helical" evidence="6">
    <location>
        <begin position="56"/>
        <end position="82"/>
    </location>
</feature>
<dbReference type="STRING" id="3818.A0A445C3X3"/>
<keyword evidence="4 6" id="KW-1133">Transmembrane helix</keyword>
<dbReference type="InterPro" id="IPR002528">
    <property type="entry name" value="MATE_fam"/>
</dbReference>
<evidence type="ECO:0000256" key="6">
    <source>
        <dbReference type="RuleBase" id="RU004914"/>
    </source>
</evidence>
<dbReference type="EMBL" id="SDMP01000007">
    <property type="protein sequence ID" value="RYR45626.1"/>
    <property type="molecule type" value="Genomic_DNA"/>
</dbReference>
<dbReference type="Proteomes" id="UP000289738">
    <property type="component" value="Chromosome A07"/>
</dbReference>
<dbReference type="GO" id="GO:0042910">
    <property type="term" value="F:xenobiotic transmembrane transporter activity"/>
    <property type="evidence" value="ECO:0007669"/>
    <property type="project" value="InterPro"/>
</dbReference>
<dbReference type="CDD" id="cd13132">
    <property type="entry name" value="MATE_eukaryotic"/>
    <property type="match status" value="2"/>
</dbReference>
<organism evidence="7 8">
    <name type="scientific">Arachis hypogaea</name>
    <name type="common">Peanut</name>
    <dbReference type="NCBI Taxonomy" id="3818"/>
    <lineage>
        <taxon>Eukaryota</taxon>
        <taxon>Viridiplantae</taxon>
        <taxon>Streptophyta</taxon>
        <taxon>Embryophyta</taxon>
        <taxon>Tracheophyta</taxon>
        <taxon>Spermatophyta</taxon>
        <taxon>Magnoliopsida</taxon>
        <taxon>eudicotyledons</taxon>
        <taxon>Gunneridae</taxon>
        <taxon>Pentapetalae</taxon>
        <taxon>rosids</taxon>
        <taxon>fabids</taxon>
        <taxon>Fabales</taxon>
        <taxon>Fabaceae</taxon>
        <taxon>Papilionoideae</taxon>
        <taxon>50 kb inversion clade</taxon>
        <taxon>dalbergioids sensu lato</taxon>
        <taxon>Dalbergieae</taxon>
        <taxon>Pterocarpus clade</taxon>
        <taxon>Arachis</taxon>
    </lineage>
</organism>
<evidence type="ECO:0000313" key="7">
    <source>
        <dbReference type="EMBL" id="RYR45626.1"/>
    </source>
</evidence>
<feature type="transmembrane region" description="Helical" evidence="6">
    <location>
        <begin position="206"/>
        <end position="228"/>
    </location>
</feature>
<dbReference type="AlphaFoldDB" id="A0A445C3X3"/>
<dbReference type="GO" id="GO:1990961">
    <property type="term" value="P:xenobiotic detoxification by transmembrane export across the plasma membrane"/>
    <property type="evidence" value="ECO:0007669"/>
    <property type="project" value="InterPro"/>
</dbReference>
<evidence type="ECO:0000256" key="4">
    <source>
        <dbReference type="ARBA" id="ARBA00022989"/>
    </source>
</evidence>
<keyword evidence="5 6" id="KW-0472">Membrane</keyword>
<feature type="transmembrane region" description="Helical" evidence="6">
    <location>
        <begin position="952"/>
        <end position="975"/>
    </location>
</feature>
<accession>A0A445C3X3</accession>
<gene>
    <name evidence="7" type="ORF">Ahy_A07g031441</name>
</gene>
<dbReference type="NCBIfam" id="TIGR00797">
    <property type="entry name" value="matE"/>
    <property type="match status" value="2"/>
</dbReference>
<dbReference type="InterPro" id="IPR045069">
    <property type="entry name" value="MATE_euk"/>
</dbReference>
<feature type="transmembrane region" description="Helical" evidence="6">
    <location>
        <begin position="854"/>
        <end position="878"/>
    </location>
</feature>
<evidence type="ECO:0000256" key="2">
    <source>
        <dbReference type="ARBA" id="ARBA00010199"/>
    </source>
</evidence>
<comment type="subcellular location">
    <subcellularLocation>
        <location evidence="1">Membrane</location>
        <topology evidence="1">Multi-pass membrane protein</topology>
    </subcellularLocation>
</comment>
<feature type="transmembrane region" description="Helical" evidence="6">
    <location>
        <begin position="356"/>
        <end position="380"/>
    </location>
</feature>
<feature type="transmembrane region" description="Helical" evidence="6">
    <location>
        <begin position="704"/>
        <end position="726"/>
    </location>
</feature>
<evidence type="ECO:0000256" key="1">
    <source>
        <dbReference type="ARBA" id="ARBA00004141"/>
    </source>
</evidence>
<feature type="transmembrane region" description="Helical" evidence="6">
    <location>
        <begin position="554"/>
        <end position="580"/>
    </location>
</feature>
<feature type="transmembrane region" description="Helical" evidence="6">
    <location>
        <begin position="636"/>
        <end position="653"/>
    </location>
</feature>
<dbReference type="GO" id="GO:0015297">
    <property type="term" value="F:antiporter activity"/>
    <property type="evidence" value="ECO:0007669"/>
    <property type="project" value="InterPro"/>
</dbReference>
<feature type="transmembrane region" description="Helical" evidence="6">
    <location>
        <begin position="673"/>
        <end position="692"/>
    </location>
</feature>
<keyword evidence="3 6" id="KW-0812">Transmembrane</keyword>
<feature type="transmembrane region" description="Helical" evidence="6">
    <location>
        <begin position="732"/>
        <end position="753"/>
    </location>
</feature>
<comment type="similarity">
    <text evidence="2 6">Belongs to the multi antimicrobial extrusion (MATE) (TC 2.A.66.1) family.</text>
</comment>
<feature type="transmembrane region" description="Helical" evidence="6">
    <location>
        <begin position="898"/>
        <end position="917"/>
    </location>
</feature>
<protein>
    <recommendedName>
        <fullName evidence="6">Protein DETOXIFICATION</fullName>
    </recommendedName>
    <alternativeName>
        <fullName evidence="6">Multidrug and toxic compound extrusion protein</fullName>
    </alternativeName>
</protein>
<proteinExistence type="inferred from homology"/>
<feature type="transmembrane region" description="Helical" evidence="6">
    <location>
        <begin position="457"/>
        <end position="477"/>
    </location>
</feature>
<feature type="transmembrane region" description="Helical" evidence="6">
    <location>
        <begin position="175"/>
        <end position="194"/>
    </location>
</feature>
<evidence type="ECO:0000256" key="5">
    <source>
        <dbReference type="ARBA" id="ARBA00023136"/>
    </source>
</evidence>
<feature type="transmembrane region" description="Helical" evidence="6">
    <location>
        <begin position="138"/>
        <end position="155"/>
    </location>
</feature>
<feature type="transmembrane region" description="Helical" evidence="6">
    <location>
        <begin position="234"/>
        <end position="255"/>
    </location>
</feature>
<reference evidence="7 8" key="1">
    <citation type="submission" date="2019-01" db="EMBL/GenBank/DDBJ databases">
        <title>Sequencing of cultivated peanut Arachis hypogaea provides insights into genome evolution and oil improvement.</title>
        <authorList>
            <person name="Chen X."/>
        </authorList>
    </citation>
    <scope>NUCLEOTIDE SEQUENCE [LARGE SCALE GENOMIC DNA]</scope>
    <source>
        <strain evidence="8">cv. Fuhuasheng</strain>
        <tissue evidence="7">Leaves</tissue>
    </source>
</reference>
<dbReference type="PANTHER" id="PTHR11206">
    <property type="entry name" value="MULTIDRUG RESISTANCE PROTEIN"/>
    <property type="match status" value="1"/>
</dbReference>
<sequence length="1052" mass="115250">MISEIHRTMGSVEYQPLLDSNTKVSSLSADAIEDFLEHKPIEARWWLKLVAWESRLLWLLSGSSIIVSIFNYMLSFVTLMFTGHLGSLELAGASIASVGIQGLAYGIMLGMASAVQTVCGQAYGAAKHAAMGIILQRAIILHIGAAVLLTFLYWFSGPFLKAIGQSDSIAAQAQIFARGLIVQLYAFAVTCPMQRFLQAQNIVNPLAYMSVGVFVLHVLLSWLVVYVFDYGLLGAALTLSFSWCILALLNGLYIVLSPRCNQTWNGFTLKAFKGIWPYFKLTLASAIILEIWYNQGLVLISGLLSNPTISLDTISICMNYLNWDMQFMLGLSAAASVRVSNELGAAHPRVAKFSVFVVNGTSVAISIVFCVIVLIFRVGLSKLFTTDSEVIEDVSNLTPLLAMSVFLNGIQPILSGVAIGSGWQAIVAYVNLFCYYVIGLTVGCVLGFKTYLGVAGIWWGMILGVFIQTVTLIILTARTNWDNEVEKAVIRIKRSAEDDTLEQLRTMGSVEYQPLLDSNTKVSALSADAIEDFLEYKPIEARWWLKLVAWESRLLWLLSGSSIIVSVSNYMLSFVTLMFTGHLGSLELAGASIASVGIQGLAYGIMLGMASAVQTVCGQAYGAAKHAAMGVILQRAIILHLGAAVLLTFLYWFSGPFLKAIGQSDSIAEQAQIFARGLIIQLYAFAVTCPMQRFLQAQNIVNPLAYMSVGVFLLHVLLSWLVVFVLDYGLLGAALTLSFSWCILAFLNALYIFLSPRCNQTWTGFTLKAFKGIWPYFKLTLASAIILEIWYNQGIGLISGLLPNPTLSLDTISICMYYLNCDMQFMLGLSAAASVRVSNELGAAHPRIAKFSVFVVNGTSVAISIVFCAIVLIFRVGLSKLFTTDSEVIEGVSSMTPLLVISVFLNGIQPILSGVAIGSGWQDIVAYVNLFCYYVIGLTVGCILGFKTSLGVAGIWWGMILGVFIQTVTLIILTARTNWDAEVEKTVARIKRSAEDETLDQLSKLNFKLVLMIKRQIQFSRLTTQIGLNYSKPHAVFQTKEAWSVWKIPKIV</sequence>
<evidence type="ECO:0000256" key="3">
    <source>
        <dbReference type="ARBA" id="ARBA00022692"/>
    </source>
</evidence>
<dbReference type="Pfam" id="PF01554">
    <property type="entry name" value="MatE"/>
    <property type="match status" value="4"/>
</dbReference>
<evidence type="ECO:0000313" key="8">
    <source>
        <dbReference type="Proteomes" id="UP000289738"/>
    </source>
</evidence>
<keyword evidence="8" id="KW-1185">Reference proteome</keyword>